<reference evidence="3" key="3">
    <citation type="submission" date="2023-05" db="EMBL/GenBank/DDBJ databases">
        <authorList>
            <person name="Smith C.H."/>
        </authorList>
    </citation>
    <scope>NUCLEOTIDE SEQUENCE</scope>
    <source>
        <strain evidence="3">CHS0354</strain>
        <tissue evidence="3">Mantle</tissue>
    </source>
</reference>
<keyword evidence="2" id="KW-0472">Membrane</keyword>
<name>A0AAE0T371_9BIVA</name>
<feature type="transmembrane region" description="Helical" evidence="2">
    <location>
        <begin position="73"/>
        <end position="97"/>
    </location>
</feature>
<reference evidence="3" key="2">
    <citation type="journal article" date="2021" name="Genome Biol. Evol.">
        <title>Developing a high-quality reference genome for a parasitic bivalve with doubly uniparental inheritance (Bivalvia: Unionida).</title>
        <authorList>
            <person name="Smith C.H."/>
        </authorList>
    </citation>
    <scope>NUCLEOTIDE SEQUENCE</scope>
    <source>
        <strain evidence="3">CHS0354</strain>
        <tissue evidence="3">Mantle</tissue>
    </source>
</reference>
<evidence type="ECO:0000256" key="1">
    <source>
        <dbReference type="SAM" id="MobiDB-lite"/>
    </source>
</evidence>
<keyword evidence="2" id="KW-1133">Transmembrane helix</keyword>
<feature type="region of interest" description="Disordered" evidence="1">
    <location>
        <begin position="109"/>
        <end position="146"/>
    </location>
</feature>
<sequence>MVDRATIRDEDDIYRVKFVFYMGFLTGLHSLTTNLPRWKIWMTQKPILDTSWTTRKVWSTTQGSYTRSCSADVVVSIGLIISCGFVSFCCIAAWVIVTRRRQRAILKRRRQLETQHRPPSSQRSLERRSPVPSNMENITSNPEMNLNVPRSGTYAYGEYGQESIIEGLPPPYTPESLCEPVTRFAPPPYTMGSHSEPFVLVAPPPYSPASPSVHPPPYSMYI</sequence>
<dbReference type="Proteomes" id="UP001195483">
    <property type="component" value="Unassembled WGS sequence"/>
</dbReference>
<reference evidence="3" key="1">
    <citation type="journal article" date="2021" name="Genome Biol. Evol.">
        <title>A High-Quality Reference Genome for a Parasitic Bivalve with Doubly Uniparental Inheritance (Bivalvia: Unionida).</title>
        <authorList>
            <person name="Smith C.H."/>
        </authorList>
    </citation>
    <scope>NUCLEOTIDE SEQUENCE</scope>
    <source>
        <strain evidence="3">CHS0354</strain>
    </source>
</reference>
<proteinExistence type="predicted"/>
<keyword evidence="4" id="KW-1185">Reference proteome</keyword>
<feature type="compositionally biased region" description="Polar residues" evidence="1">
    <location>
        <begin position="131"/>
        <end position="146"/>
    </location>
</feature>
<gene>
    <name evidence="3" type="ORF">CHS0354_039365</name>
</gene>
<evidence type="ECO:0000256" key="2">
    <source>
        <dbReference type="SAM" id="Phobius"/>
    </source>
</evidence>
<accession>A0AAE0T371</accession>
<feature type="transmembrane region" description="Helical" evidence="2">
    <location>
        <begin position="12"/>
        <end position="32"/>
    </location>
</feature>
<protein>
    <submittedName>
        <fullName evidence="3">Uncharacterized protein</fullName>
    </submittedName>
</protein>
<evidence type="ECO:0000313" key="4">
    <source>
        <dbReference type="Proteomes" id="UP001195483"/>
    </source>
</evidence>
<keyword evidence="2" id="KW-0812">Transmembrane</keyword>
<evidence type="ECO:0000313" key="3">
    <source>
        <dbReference type="EMBL" id="KAK3602947.1"/>
    </source>
</evidence>
<comment type="caution">
    <text evidence="3">The sequence shown here is derived from an EMBL/GenBank/DDBJ whole genome shotgun (WGS) entry which is preliminary data.</text>
</comment>
<organism evidence="3 4">
    <name type="scientific">Potamilus streckersoni</name>
    <dbReference type="NCBI Taxonomy" id="2493646"/>
    <lineage>
        <taxon>Eukaryota</taxon>
        <taxon>Metazoa</taxon>
        <taxon>Spiralia</taxon>
        <taxon>Lophotrochozoa</taxon>
        <taxon>Mollusca</taxon>
        <taxon>Bivalvia</taxon>
        <taxon>Autobranchia</taxon>
        <taxon>Heteroconchia</taxon>
        <taxon>Palaeoheterodonta</taxon>
        <taxon>Unionida</taxon>
        <taxon>Unionoidea</taxon>
        <taxon>Unionidae</taxon>
        <taxon>Ambleminae</taxon>
        <taxon>Lampsilini</taxon>
        <taxon>Potamilus</taxon>
    </lineage>
</organism>
<dbReference type="AlphaFoldDB" id="A0AAE0T371"/>
<dbReference type="EMBL" id="JAEAOA010002305">
    <property type="protein sequence ID" value="KAK3602947.1"/>
    <property type="molecule type" value="Genomic_DNA"/>
</dbReference>